<evidence type="ECO:0000313" key="2">
    <source>
        <dbReference type="Proteomes" id="UP000014316"/>
    </source>
</evidence>
<comment type="caution">
    <text evidence="1">The sequence shown here is derived from an EMBL/GenBank/DDBJ whole genome shotgun (WGS) entry which is preliminary data.</text>
</comment>
<accession>A0A829G861</accession>
<sequence>MKYVNNFLNKHATDMNFGIGYEFDNGEYIINFTNPRQHFLNEVLLRI</sequence>
<evidence type="ECO:0000313" key="1">
    <source>
        <dbReference type="EMBL" id="EPC48820.1"/>
    </source>
</evidence>
<dbReference type="Proteomes" id="UP000014316">
    <property type="component" value="Unassembled WGS sequence"/>
</dbReference>
<dbReference type="EMBL" id="ANJW01000957">
    <property type="protein sequence ID" value="EPC48820.1"/>
    <property type="molecule type" value="Genomic_DNA"/>
</dbReference>
<name>A0A829G861_LACPA</name>
<organism evidence="1 2">
    <name type="scientific">Lacticaseibacillus paracasei subsp. paracasei Lpp123</name>
    <dbReference type="NCBI Taxonomy" id="1256201"/>
    <lineage>
        <taxon>Bacteria</taxon>
        <taxon>Bacillati</taxon>
        <taxon>Bacillota</taxon>
        <taxon>Bacilli</taxon>
        <taxon>Lactobacillales</taxon>
        <taxon>Lactobacillaceae</taxon>
        <taxon>Lacticaseibacillus</taxon>
    </lineage>
</organism>
<dbReference type="AlphaFoldDB" id="A0A829G861"/>
<gene>
    <name evidence="1" type="ORF">Lpp123_16325</name>
</gene>
<proteinExistence type="predicted"/>
<protein>
    <submittedName>
        <fullName evidence="1">Uncharacterized protein</fullName>
    </submittedName>
</protein>
<reference evidence="1 2" key="1">
    <citation type="journal article" date="2013" name="PLoS ONE">
        <title>Lactobacillus paracasei comparative genomics: towards species pan-genome definition and exploitation of diversity.</title>
        <authorList>
            <person name="Smokvina T."/>
            <person name="Wels M."/>
            <person name="Polka J."/>
            <person name="Chervaux C."/>
            <person name="Brisse S."/>
            <person name="Boekhorst J."/>
            <person name="van Hylckama Vlieg J.E."/>
            <person name="Siezen R.J."/>
        </authorList>
    </citation>
    <scope>NUCLEOTIDE SEQUENCE [LARGE SCALE GENOMIC DNA]</scope>
    <source>
        <strain evidence="1 2">Lpp123</strain>
    </source>
</reference>